<reference evidence="1 2" key="1">
    <citation type="submission" date="2024-01" db="EMBL/GenBank/DDBJ databases">
        <title>The genomes of 5 underutilized Papilionoideae crops provide insights into root nodulation and disease resistanc.</title>
        <authorList>
            <person name="Jiang F."/>
        </authorList>
    </citation>
    <scope>NUCLEOTIDE SEQUENCE [LARGE SCALE GENOMIC DNA]</scope>
    <source>
        <strain evidence="1">JINMINGXINNONG_FW02</strain>
        <tissue evidence="1">Leaves</tissue>
    </source>
</reference>
<dbReference type="Proteomes" id="UP001374584">
    <property type="component" value="Unassembled WGS sequence"/>
</dbReference>
<evidence type="ECO:0000313" key="2">
    <source>
        <dbReference type="Proteomes" id="UP001374584"/>
    </source>
</evidence>
<name>A0AAN9NYN0_PHACN</name>
<evidence type="ECO:0000313" key="1">
    <source>
        <dbReference type="EMBL" id="KAK7381466.1"/>
    </source>
</evidence>
<dbReference type="AlphaFoldDB" id="A0AAN9NYN0"/>
<sequence length="66" mass="7356">MCQRPLVVLASQNFTFCFLPHSYSTGNLLILQIKSLKLDLPNGYYEWALKVAVEASVVSDSPSQSH</sequence>
<comment type="caution">
    <text evidence="1">The sequence shown here is derived from an EMBL/GenBank/DDBJ whole genome shotgun (WGS) entry which is preliminary data.</text>
</comment>
<keyword evidence="2" id="KW-1185">Reference proteome</keyword>
<dbReference type="EMBL" id="JAYMYR010000001">
    <property type="protein sequence ID" value="KAK7381466.1"/>
    <property type="molecule type" value="Genomic_DNA"/>
</dbReference>
<protein>
    <submittedName>
        <fullName evidence="1">Uncharacterized protein</fullName>
    </submittedName>
</protein>
<gene>
    <name evidence="1" type="ORF">VNO80_00009</name>
</gene>
<accession>A0AAN9NYN0</accession>
<organism evidence="1 2">
    <name type="scientific">Phaseolus coccineus</name>
    <name type="common">Scarlet runner bean</name>
    <name type="synonym">Phaseolus multiflorus</name>
    <dbReference type="NCBI Taxonomy" id="3886"/>
    <lineage>
        <taxon>Eukaryota</taxon>
        <taxon>Viridiplantae</taxon>
        <taxon>Streptophyta</taxon>
        <taxon>Embryophyta</taxon>
        <taxon>Tracheophyta</taxon>
        <taxon>Spermatophyta</taxon>
        <taxon>Magnoliopsida</taxon>
        <taxon>eudicotyledons</taxon>
        <taxon>Gunneridae</taxon>
        <taxon>Pentapetalae</taxon>
        <taxon>rosids</taxon>
        <taxon>fabids</taxon>
        <taxon>Fabales</taxon>
        <taxon>Fabaceae</taxon>
        <taxon>Papilionoideae</taxon>
        <taxon>50 kb inversion clade</taxon>
        <taxon>NPAAA clade</taxon>
        <taxon>indigoferoid/millettioid clade</taxon>
        <taxon>Phaseoleae</taxon>
        <taxon>Phaseolus</taxon>
    </lineage>
</organism>
<proteinExistence type="predicted"/>